<dbReference type="KEGG" id="des:DSOUD_0411"/>
<dbReference type="InterPro" id="IPR026289">
    <property type="entry name" value="SBP_TakP-like"/>
</dbReference>
<name>A0A0M5IKF5_9BACT</name>
<dbReference type="Gene3D" id="3.40.190.170">
    <property type="entry name" value="Bacterial extracellular solute-binding protein, family 7"/>
    <property type="match status" value="1"/>
</dbReference>
<keyword evidence="1 4" id="KW-0732">Signal</keyword>
<evidence type="ECO:0000313" key="5">
    <source>
        <dbReference type="EMBL" id="ALC15206.1"/>
    </source>
</evidence>
<dbReference type="AlphaFoldDB" id="A0A0M5IKF5"/>
<dbReference type="EMBL" id="CP010802">
    <property type="protein sequence ID" value="ALC15206.1"/>
    <property type="molecule type" value="Genomic_DNA"/>
</dbReference>
<keyword evidence="3" id="KW-0479">Metal-binding</keyword>
<dbReference type="PATRIC" id="fig|1603606.3.peg.446"/>
<dbReference type="Proteomes" id="UP000057158">
    <property type="component" value="Chromosome"/>
</dbReference>
<dbReference type="Pfam" id="PF03480">
    <property type="entry name" value="DctP"/>
    <property type="match status" value="1"/>
</dbReference>
<evidence type="ECO:0000256" key="4">
    <source>
        <dbReference type="SAM" id="SignalP"/>
    </source>
</evidence>
<dbReference type="GO" id="GO:0031317">
    <property type="term" value="C:tripartite ATP-independent periplasmic transporter complex"/>
    <property type="evidence" value="ECO:0007669"/>
    <property type="project" value="InterPro"/>
</dbReference>
<proteinExistence type="predicted"/>
<dbReference type="InterPro" id="IPR018389">
    <property type="entry name" value="DctP_fam"/>
</dbReference>
<feature type="signal peptide" evidence="4">
    <location>
        <begin position="1"/>
        <end position="24"/>
    </location>
</feature>
<reference evidence="5 6" key="1">
    <citation type="submission" date="2015-07" db="EMBL/GenBank/DDBJ databases">
        <title>Isolation and Genomic Characterization of a Novel Halophilic Metal-Reducing Deltaproteobacterium from the Deep Subsurface.</title>
        <authorList>
            <person name="Badalamenti J.P."/>
            <person name="Summers Z.M."/>
            <person name="Gralnick J.A."/>
            <person name="Bond D.R."/>
        </authorList>
    </citation>
    <scope>NUCLEOTIDE SEQUENCE [LARGE SCALE GENOMIC DNA]</scope>
    <source>
        <strain evidence="5 6">WTL</strain>
    </source>
</reference>
<organism evidence="5 6">
    <name type="scientific">Desulfuromonas soudanensis</name>
    <dbReference type="NCBI Taxonomy" id="1603606"/>
    <lineage>
        <taxon>Bacteria</taxon>
        <taxon>Pseudomonadati</taxon>
        <taxon>Thermodesulfobacteriota</taxon>
        <taxon>Desulfuromonadia</taxon>
        <taxon>Desulfuromonadales</taxon>
        <taxon>Desulfuromonadaceae</taxon>
        <taxon>Desulfuromonas</taxon>
    </lineage>
</organism>
<dbReference type="GO" id="GO:0046872">
    <property type="term" value="F:metal ion binding"/>
    <property type="evidence" value="ECO:0007669"/>
    <property type="project" value="UniProtKB-KW"/>
</dbReference>
<dbReference type="PANTHER" id="PTHR33376">
    <property type="match status" value="1"/>
</dbReference>
<dbReference type="RefSeq" id="WP_053549433.1">
    <property type="nucleotide sequence ID" value="NZ_CP010802.1"/>
</dbReference>
<evidence type="ECO:0000313" key="6">
    <source>
        <dbReference type="Proteomes" id="UP000057158"/>
    </source>
</evidence>
<evidence type="ECO:0000256" key="3">
    <source>
        <dbReference type="PIRSR" id="PIRSR039026-2"/>
    </source>
</evidence>
<dbReference type="NCBIfam" id="NF037995">
    <property type="entry name" value="TRAP_S1"/>
    <property type="match status" value="1"/>
</dbReference>
<sequence>MKRSGLILSLMVALSLVLAPGAFAAKREKFGADKRHEEVKKELRTIKTSKEEFKWKMVMPWSKGLLFYDMAQHFADSVALASGGRLEIKLFSAGELVGAMESFDAVSKGSAEVGHDWPGYWKGKNENFVSFASVPFGLDTEGYNIWLYERGGLEQMQELYGRYNLYALPGGNGGQEMGFFSNKKATKMADFKGMRVRTPGWYMDIMNSLGASVTPLPGGEVYLALERGVIDAAEFSSPAINFPMGFDEITKYVIEPGVHQPSVQCALFFNKDAYNKLPADLKWIVDIAAKETQLWSTAWQENLNIDAIKLFKEKVEFVRMDDEAITAFAKKTKEYLDDLKTKHPDVKKTLDSQEKFKEDFSQWREVRSGLTPWPLEDFIKGKRLQ</sequence>
<feature type="binding site" evidence="2">
    <location>
        <position position="176"/>
    </location>
    <ligand>
        <name>substrate</name>
    </ligand>
</feature>
<dbReference type="STRING" id="1603606.DSOUD_0411"/>
<dbReference type="Gene3D" id="3.40.190.10">
    <property type="entry name" value="Periplasmic binding protein-like II"/>
    <property type="match status" value="1"/>
</dbReference>
<feature type="binding site" evidence="2">
    <location>
        <position position="197"/>
    </location>
    <ligand>
        <name>substrate</name>
    </ligand>
</feature>
<feature type="binding site" evidence="3">
    <location>
        <position position="260"/>
    </location>
    <ligand>
        <name>substrate</name>
    </ligand>
</feature>
<dbReference type="InterPro" id="IPR038404">
    <property type="entry name" value="TRAP_DctP_sf"/>
</dbReference>
<evidence type="ECO:0000256" key="2">
    <source>
        <dbReference type="PIRSR" id="PIRSR039026-1"/>
    </source>
</evidence>
<accession>A0A0M5IKF5</accession>
<feature type="binding site" evidence="3">
    <location>
        <position position="235"/>
    </location>
    <ligand>
        <name>Na(+)</name>
        <dbReference type="ChEBI" id="CHEBI:29101"/>
    </ligand>
</feature>
<feature type="binding site" evidence="3">
    <location>
        <position position="234"/>
    </location>
    <ligand>
        <name>substrate</name>
    </ligand>
</feature>
<dbReference type="PANTHER" id="PTHR33376:SF5">
    <property type="entry name" value="EXTRACYTOPLASMIC SOLUTE RECEPTOR PROTEIN"/>
    <property type="match status" value="1"/>
</dbReference>
<feature type="chain" id="PRO_5005803185" evidence="4">
    <location>
        <begin position="25"/>
        <end position="385"/>
    </location>
</feature>
<dbReference type="GO" id="GO:0055085">
    <property type="term" value="P:transmembrane transport"/>
    <property type="evidence" value="ECO:0007669"/>
    <property type="project" value="InterPro"/>
</dbReference>
<keyword evidence="6" id="KW-1185">Reference proteome</keyword>
<evidence type="ECO:0000256" key="1">
    <source>
        <dbReference type="ARBA" id="ARBA00022729"/>
    </source>
</evidence>
<protein>
    <submittedName>
        <fullName evidence="5">TRAP-type mannitol/chloroaromatic compound transport system, periplasmic component</fullName>
    </submittedName>
</protein>
<gene>
    <name evidence="5" type="ORF">DSOUD_0411</name>
</gene>
<dbReference type="PIRSF" id="PIRSF039026">
    <property type="entry name" value="SiaP"/>
    <property type="match status" value="1"/>
</dbReference>
<dbReference type="OrthoDB" id="9769667at2"/>